<gene>
    <name evidence="1" type="ORF">IZ6_11060</name>
</gene>
<dbReference type="SUPFAM" id="SSF53335">
    <property type="entry name" value="S-adenosyl-L-methionine-dependent methyltransferases"/>
    <property type="match status" value="1"/>
</dbReference>
<evidence type="ECO:0000313" key="2">
    <source>
        <dbReference type="Proteomes" id="UP000515317"/>
    </source>
</evidence>
<name>A0A6S6QTH3_9HYPH</name>
<evidence type="ECO:0008006" key="3">
    <source>
        <dbReference type="Google" id="ProtNLM"/>
    </source>
</evidence>
<dbReference type="RefSeq" id="WP_222877003.1">
    <property type="nucleotide sequence ID" value="NZ_AP023361.1"/>
</dbReference>
<accession>A0A6S6QTH3</accession>
<reference evidence="1 2" key="1">
    <citation type="submission" date="2020-08" db="EMBL/GenBank/DDBJ databases">
        <title>Genome sequence of Rhizobiales bacterium strain IZ6.</title>
        <authorList>
            <person name="Nakai R."/>
            <person name="Naganuma T."/>
        </authorList>
    </citation>
    <scope>NUCLEOTIDE SEQUENCE [LARGE SCALE GENOMIC DNA]</scope>
    <source>
        <strain evidence="1 2">IZ6</strain>
    </source>
</reference>
<dbReference type="EMBL" id="AP023361">
    <property type="protein sequence ID" value="BCJ90371.1"/>
    <property type="molecule type" value="Genomic_DNA"/>
</dbReference>
<dbReference type="Gene3D" id="3.40.50.150">
    <property type="entry name" value="Vaccinia Virus protein VP39"/>
    <property type="match status" value="1"/>
</dbReference>
<sequence length="191" mass="21796">MVQTRNLAQYAEIHRVRRYGDTGVHKLRVIQPWVKERKPASVLDYGAGQSRLINEINCASLTVRDRYDPAIPAISAIPRERYDLVICTDVFEHLDTEEVPAVLSDIARLANDVIFCIDTRTANAILPNGENAHATVRPPDWWLTKIRGVFPYAEMVGMRHSNVYLKTWRSGFTTHALVSLGRYLVKPVRRD</sequence>
<evidence type="ECO:0000313" key="1">
    <source>
        <dbReference type="EMBL" id="BCJ90371.1"/>
    </source>
</evidence>
<organism evidence="1 2">
    <name type="scientific">Terrihabitans soli</name>
    <dbReference type="NCBI Taxonomy" id="708113"/>
    <lineage>
        <taxon>Bacteria</taxon>
        <taxon>Pseudomonadati</taxon>
        <taxon>Pseudomonadota</taxon>
        <taxon>Alphaproteobacteria</taxon>
        <taxon>Hyphomicrobiales</taxon>
        <taxon>Terrihabitans</taxon>
    </lineage>
</organism>
<dbReference type="Proteomes" id="UP000515317">
    <property type="component" value="Chromosome"/>
</dbReference>
<protein>
    <recommendedName>
        <fullName evidence="3">Class I SAM-dependent methyltransferase</fullName>
    </recommendedName>
</protein>
<proteinExistence type="predicted"/>
<dbReference type="Pfam" id="PF13489">
    <property type="entry name" value="Methyltransf_23"/>
    <property type="match status" value="1"/>
</dbReference>
<dbReference type="InterPro" id="IPR029063">
    <property type="entry name" value="SAM-dependent_MTases_sf"/>
</dbReference>
<dbReference type="KEGG" id="tso:IZ6_11060"/>
<keyword evidence="2" id="KW-1185">Reference proteome</keyword>
<dbReference type="AlphaFoldDB" id="A0A6S6QTH3"/>